<dbReference type="Gene3D" id="1.10.443.10">
    <property type="entry name" value="Intergrase catalytic core"/>
    <property type="match status" value="1"/>
</dbReference>
<sequence>MRGSVYKRCQCRDAGGKRVKNCRKPHGSWGFTVDAGTDPATGKRRQIPRSGFKTKAEAEEALTAELAKLDAGTWVDDRNMTLGTWLDQWLGELIAAQRSVNTVKNYRGHVRDAWKPLLGHVLLRDIRRSHIERVLALLSAPLDSERPIGNVGRWVTQRSPSTVEGYRRTIRAALSAAQRRELIAINPAVGRMDAIALSTGEEDEEPTVWQPEETARFLEHVYDDRLSALYELAAYAGMRRAELCGLRWADIDPDGAGLRVRQTIVSVTRSQVTPTQVRCPVCGVEHVGRLFKSPKSRKGRRWVPLAPPAQEALVRHRAAQRLEREFLGIDYDDHDLVFCRPDGLPLRPDRVTVAFEQHVSACGLPMVRLHDTRHGACSLMLAGGVPIEIVQMILGHSSPEVTRRVYAHLMRRDAAEQVGKAADLVTRHRPRRDAV</sequence>
<dbReference type="PANTHER" id="PTHR30349:SF41">
    <property type="entry name" value="INTEGRASE_RECOMBINASE PROTEIN MJ0367-RELATED"/>
    <property type="match status" value="1"/>
</dbReference>
<evidence type="ECO:0000256" key="2">
    <source>
        <dbReference type="ARBA" id="ARBA00023125"/>
    </source>
</evidence>
<dbReference type="Pfam" id="PF00589">
    <property type="entry name" value="Phage_integrase"/>
    <property type="match status" value="1"/>
</dbReference>
<evidence type="ECO:0000259" key="6">
    <source>
        <dbReference type="PROSITE" id="PS51900"/>
    </source>
</evidence>
<dbReference type="AlphaFoldDB" id="A0A919T367"/>
<dbReference type="GO" id="GO:0015074">
    <property type="term" value="P:DNA integration"/>
    <property type="evidence" value="ECO:0007669"/>
    <property type="project" value="InterPro"/>
</dbReference>
<reference evidence="7" key="1">
    <citation type="submission" date="2021-03" db="EMBL/GenBank/DDBJ databases">
        <title>Whole genome shotgun sequence of Actinoplanes consettensis NBRC 14913.</title>
        <authorList>
            <person name="Komaki H."/>
            <person name="Tamura T."/>
        </authorList>
    </citation>
    <scope>NUCLEOTIDE SEQUENCE</scope>
    <source>
        <strain evidence="7">NBRC 14913</strain>
    </source>
</reference>
<keyword evidence="3" id="KW-0233">DNA recombination</keyword>
<proteinExistence type="inferred from homology"/>
<dbReference type="PROSITE" id="PS51898">
    <property type="entry name" value="TYR_RECOMBINASE"/>
    <property type="match status" value="1"/>
</dbReference>
<dbReference type="InterPro" id="IPR050090">
    <property type="entry name" value="Tyrosine_recombinase_XerCD"/>
</dbReference>
<evidence type="ECO:0000256" key="1">
    <source>
        <dbReference type="ARBA" id="ARBA00008857"/>
    </source>
</evidence>
<dbReference type="SUPFAM" id="SSF56349">
    <property type="entry name" value="DNA breaking-rejoining enzymes"/>
    <property type="match status" value="1"/>
</dbReference>
<accession>A0A919T367</accession>
<comment type="caution">
    <text evidence="7">The sequence shown here is derived from an EMBL/GenBank/DDBJ whole genome shotgun (WGS) entry which is preliminary data.</text>
</comment>
<evidence type="ECO:0000256" key="3">
    <source>
        <dbReference type="ARBA" id="ARBA00023172"/>
    </source>
</evidence>
<evidence type="ECO:0000313" key="7">
    <source>
        <dbReference type="EMBL" id="GIM84747.1"/>
    </source>
</evidence>
<dbReference type="CDD" id="cd01189">
    <property type="entry name" value="INT_ICEBs1_C_like"/>
    <property type="match status" value="1"/>
</dbReference>
<comment type="similarity">
    <text evidence="1">Belongs to the 'phage' integrase family.</text>
</comment>
<organism evidence="7 8">
    <name type="scientific">Winogradskya consettensis</name>
    <dbReference type="NCBI Taxonomy" id="113560"/>
    <lineage>
        <taxon>Bacteria</taxon>
        <taxon>Bacillati</taxon>
        <taxon>Actinomycetota</taxon>
        <taxon>Actinomycetes</taxon>
        <taxon>Micromonosporales</taxon>
        <taxon>Micromonosporaceae</taxon>
        <taxon>Winogradskya</taxon>
    </lineage>
</organism>
<evidence type="ECO:0000256" key="4">
    <source>
        <dbReference type="PROSITE-ProRule" id="PRU01248"/>
    </source>
</evidence>
<name>A0A919T367_9ACTN</name>
<dbReference type="InterPro" id="IPR010998">
    <property type="entry name" value="Integrase_recombinase_N"/>
</dbReference>
<feature type="domain" description="Tyr recombinase" evidence="5">
    <location>
        <begin position="204"/>
        <end position="423"/>
    </location>
</feature>
<dbReference type="Proteomes" id="UP000680865">
    <property type="component" value="Unassembled WGS sequence"/>
</dbReference>
<dbReference type="InterPro" id="IPR028259">
    <property type="entry name" value="AP2-like_int_N"/>
</dbReference>
<gene>
    <name evidence="7" type="ORF">Aco04nite_92950</name>
</gene>
<evidence type="ECO:0000259" key="5">
    <source>
        <dbReference type="PROSITE" id="PS51898"/>
    </source>
</evidence>
<dbReference type="Pfam" id="PF14657">
    <property type="entry name" value="Arm-DNA-bind_4"/>
    <property type="match status" value="1"/>
</dbReference>
<keyword evidence="2 4" id="KW-0238">DNA-binding</keyword>
<dbReference type="InterPro" id="IPR002104">
    <property type="entry name" value="Integrase_catalytic"/>
</dbReference>
<dbReference type="InterPro" id="IPR044068">
    <property type="entry name" value="CB"/>
</dbReference>
<dbReference type="InterPro" id="IPR013762">
    <property type="entry name" value="Integrase-like_cat_sf"/>
</dbReference>
<evidence type="ECO:0000313" key="8">
    <source>
        <dbReference type="Proteomes" id="UP000680865"/>
    </source>
</evidence>
<dbReference type="PROSITE" id="PS51900">
    <property type="entry name" value="CB"/>
    <property type="match status" value="1"/>
</dbReference>
<keyword evidence="8" id="KW-1185">Reference proteome</keyword>
<dbReference type="GO" id="GO:0006310">
    <property type="term" value="P:DNA recombination"/>
    <property type="evidence" value="ECO:0007669"/>
    <property type="project" value="UniProtKB-KW"/>
</dbReference>
<dbReference type="GO" id="GO:0003677">
    <property type="term" value="F:DNA binding"/>
    <property type="evidence" value="ECO:0007669"/>
    <property type="project" value="UniProtKB-UniRule"/>
</dbReference>
<dbReference type="EMBL" id="BOQP01000071">
    <property type="protein sequence ID" value="GIM84747.1"/>
    <property type="molecule type" value="Genomic_DNA"/>
</dbReference>
<dbReference type="InterPro" id="IPR011010">
    <property type="entry name" value="DNA_brk_join_enz"/>
</dbReference>
<dbReference type="PANTHER" id="PTHR30349">
    <property type="entry name" value="PHAGE INTEGRASE-RELATED"/>
    <property type="match status" value="1"/>
</dbReference>
<protein>
    <submittedName>
        <fullName evidence="7">Site-specific integrase</fullName>
    </submittedName>
</protein>
<dbReference type="Gene3D" id="1.10.150.130">
    <property type="match status" value="1"/>
</dbReference>
<feature type="domain" description="Core-binding (CB)" evidence="6">
    <location>
        <begin position="80"/>
        <end position="178"/>
    </location>
</feature>